<dbReference type="EMBL" id="NILF01000047">
    <property type="protein sequence ID" value="TWL36851.1"/>
    <property type="molecule type" value="Genomic_DNA"/>
</dbReference>
<evidence type="ECO:0000313" key="6">
    <source>
        <dbReference type="Proteomes" id="UP000429980"/>
    </source>
</evidence>
<dbReference type="Pfam" id="PF26353">
    <property type="entry name" value="YhfM"/>
    <property type="match status" value="1"/>
</dbReference>
<keyword evidence="6" id="KW-1185">Reference proteome</keyword>
<keyword evidence="1" id="KW-0472">Membrane</keyword>
<feature type="transmembrane region" description="Helical" evidence="1">
    <location>
        <begin position="7"/>
        <end position="29"/>
    </location>
</feature>
<dbReference type="Proteomes" id="UP000185604">
    <property type="component" value="Unassembled WGS sequence"/>
</dbReference>
<dbReference type="Proteomes" id="UP000429980">
    <property type="component" value="Unassembled WGS sequence"/>
</dbReference>
<evidence type="ECO:0000313" key="3">
    <source>
        <dbReference type="EMBL" id="OLF94909.1"/>
    </source>
</evidence>
<dbReference type="EMBL" id="LKPO01000009">
    <property type="protein sequence ID" value="OLF94909.1"/>
    <property type="molecule type" value="Genomic_DNA"/>
</dbReference>
<evidence type="ECO:0000256" key="1">
    <source>
        <dbReference type="SAM" id="Phobius"/>
    </source>
</evidence>
<feature type="domain" description="YhfM-like" evidence="2">
    <location>
        <begin position="34"/>
        <end position="137"/>
    </location>
</feature>
<dbReference type="InterPro" id="IPR058780">
    <property type="entry name" value="YhfM-like_dom"/>
</dbReference>
<evidence type="ECO:0000313" key="4">
    <source>
        <dbReference type="EMBL" id="TWL36851.1"/>
    </source>
</evidence>
<accession>A0A6I7TQV0</accession>
<reference evidence="3 5" key="1">
    <citation type="journal article" date="2016" name="Front. Microbiol.">
        <title>High-Level Heat Resistance of Spores of Bacillus amyloliquefaciens and Bacillus licheniformis Results from the Presence of a spoVA Operon in a Tn1546 Transposon.</title>
        <authorList>
            <person name="Berendsen E.M."/>
            <person name="Koning R.A."/>
            <person name="Boekhorst J."/>
            <person name="de Jong A."/>
            <person name="Kuipers O.P."/>
            <person name="Wells-Bennik M.H."/>
        </authorList>
    </citation>
    <scope>NUCLEOTIDE SEQUENCE [LARGE SCALE GENOMIC DNA]</scope>
    <source>
        <strain evidence="3 5">B4121</strain>
    </source>
</reference>
<keyword evidence="1" id="KW-1133">Transmembrane helix</keyword>
<evidence type="ECO:0000259" key="2">
    <source>
        <dbReference type="Pfam" id="PF26353"/>
    </source>
</evidence>
<dbReference type="AlphaFoldDB" id="A0A6I7TQV0"/>
<organism evidence="3 5">
    <name type="scientific">Bacillus paralicheniformis</name>
    <dbReference type="NCBI Taxonomy" id="1648923"/>
    <lineage>
        <taxon>Bacteria</taxon>
        <taxon>Bacillati</taxon>
        <taxon>Bacillota</taxon>
        <taxon>Bacilli</taxon>
        <taxon>Bacillales</taxon>
        <taxon>Bacillaceae</taxon>
        <taxon>Bacillus</taxon>
    </lineage>
</organism>
<evidence type="ECO:0000313" key="5">
    <source>
        <dbReference type="Proteomes" id="UP000185604"/>
    </source>
</evidence>
<keyword evidence="1" id="KW-0812">Transmembrane</keyword>
<gene>
    <name evidence="3" type="ORF">B4121_1739</name>
    <name evidence="4" type="ORF">CHCC15381_4321</name>
</gene>
<comment type="caution">
    <text evidence="3">The sequence shown here is derived from an EMBL/GenBank/DDBJ whole genome shotgun (WGS) entry which is preliminary data.</text>
</comment>
<protein>
    <recommendedName>
        <fullName evidence="2">YhfM-like domain-containing protein</fullName>
    </recommendedName>
</protein>
<name>A0A6I7TQV0_9BACI</name>
<reference evidence="4 6" key="2">
    <citation type="submission" date="2019-06" db="EMBL/GenBank/DDBJ databases">
        <title>Genome sequence analysis of &gt;100 Bacillus licheniformis strains suggests intrinsic resistance to this species.</title>
        <authorList>
            <person name="Wels M."/>
            <person name="Siezen R.J."/>
            <person name="Johansen E."/>
            <person name="Stuer-Lauridsen B."/>
            <person name="Bjerre K."/>
            <person name="Nielsen B.K.K."/>
        </authorList>
    </citation>
    <scope>NUCLEOTIDE SEQUENCE [LARGE SCALE GENOMIC DNA]</scope>
    <source>
        <strain evidence="4 6">BAC-15381</strain>
    </source>
</reference>
<sequence>MIILKKIMGIILFFGILSITVFYVFHLMAEPFDSRNAEEIILKQADDSEKTVSIKDRHNIGVLLDTFNKGKRMKEKSAHSLPSPAYHGYISMTDTHRVHFTVWLKKDEAVILKEEEGTYFVLRQKEKDALLRELQKRDAAGVPFNVSRLICQNVF</sequence>
<proteinExistence type="predicted"/>